<accession>A0ACC2G2B0</accession>
<keyword evidence="2" id="KW-1185">Reference proteome</keyword>
<name>A0ACC2G2B0_DALPE</name>
<proteinExistence type="predicted"/>
<evidence type="ECO:0000313" key="1">
    <source>
        <dbReference type="EMBL" id="KAJ7997638.1"/>
    </source>
</evidence>
<organism evidence="1 2">
    <name type="scientific">Dallia pectoralis</name>
    <name type="common">Alaska blackfish</name>
    <dbReference type="NCBI Taxonomy" id="75939"/>
    <lineage>
        <taxon>Eukaryota</taxon>
        <taxon>Metazoa</taxon>
        <taxon>Chordata</taxon>
        <taxon>Craniata</taxon>
        <taxon>Vertebrata</taxon>
        <taxon>Euteleostomi</taxon>
        <taxon>Actinopterygii</taxon>
        <taxon>Neopterygii</taxon>
        <taxon>Teleostei</taxon>
        <taxon>Protacanthopterygii</taxon>
        <taxon>Esociformes</taxon>
        <taxon>Umbridae</taxon>
        <taxon>Dallia</taxon>
    </lineage>
</organism>
<dbReference type="EMBL" id="CM055745">
    <property type="protein sequence ID" value="KAJ7997638.1"/>
    <property type="molecule type" value="Genomic_DNA"/>
</dbReference>
<sequence length="99" mass="10890">MLSFPSVRRLFPVCQANRLTLVWSASEAKPGHLPQAIPGTPVGLSEHPLKNQNHLTTLTVAGNGSQHQGAAFQRRNRRRCNEMGRCVQSTAGFNPTQEE</sequence>
<gene>
    <name evidence="1" type="ORF">DPEC_G00214210</name>
</gene>
<dbReference type="Proteomes" id="UP001157502">
    <property type="component" value="Chromosome 18"/>
</dbReference>
<comment type="caution">
    <text evidence="1">The sequence shown here is derived from an EMBL/GenBank/DDBJ whole genome shotgun (WGS) entry which is preliminary data.</text>
</comment>
<reference evidence="1" key="1">
    <citation type="submission" date="2021-05" db="EMBL/GenBank/DDBJ databases">
        <authorList>
            <person name="Pan Q."/>
            <person name="Jouanno E."/>
            <person name="Zahm M."/>
            <person name="Klopp C."/>
            <person name="Cabau C."/>
            <person name="Louis A."/>
            <person name="Berthelot C."/>
            <person name="Parey E."/>
            <person name="Roest Crollius H."/>
            <person name="Montfort J."/>
            <person name="Robinson-Rechavi M."/>
            <person name="Bouchez O."/>
            <person name="Lampietro C."/>
            <person name="Lopez Roques C."/>
            <person name="Donnadieu C."/>
            <person name="Postlethwait J."/>
            <person name="Bobe J."/>
            <person name="Dillon D."/>
            <person name="Chandos A."/>
            <person name="von Hippel F."/>
            <person name="Guiguen Y."/>
        </authorList>
    </citation>
    <scope>NUCLEOTIDE SEQUENCE</scope>
    <source>
        <strain evidence="1">YG-Jan2019</strain>
    </source>
</reference>
<protein>
    <submittedName>
        <fullName evidence="1">Uncharacterized protein</fullName>
    </submittedName>
</protein>
<evidence type="ECO:0000313" key="2">
    <source>
        <dbReference type="Proteomes" id="UP001157502"/>
    </source>
</evidence>